<feature type="region of interest" description="Disordered" evidence="1">
    <location>
        <begin position="182"/>
        <end position="211"/>
    </location>
</feature>
<evidence type="ECO:0000256" key="1">
    <source>
        <dbReference type="SAM" id="MobiDB-lite"/>
    </source>
</evidence>
<dbReference type="GeneID" id="108080831"/>
<evidence type="ECO:0000313" key="3">
    <source>
        <dbReference type="RefSeq" id="XP_070145025.1"/>
    </source>
</evidence>
<evidence type="ECO:0000313" key="2">
    <source>
        <dbReference type="Proteomes" id="UP001652661"/>
    </source>
</evidence>
<proteinExistence type="predicted"/>
<feature type="compositionally biased region" description="Low complexity" evidence="1">
    <location>
        <begin position="420"/>
        <end position="430"/>
    </location>
</feature>
<accession>A0ABM4GQM4</accession>
<feature type="region of interest" description="Disordered" evidence="1">
    <location>
        <begin position="229"/>
        <end position="303"/>
    </location>
</feature>
<feature type="region of interest" description="Disordered" evidence="1">
    <location>
        <begin position="140"/>
        <end position="167"/>
    </location>
</feature>
<feature type="compositionally biased region" description="Acidic residues" evidence="1">
    <location>
        <begin position="497"/>
        <end position="512"/>
    </location>
</feature>
<feature type="compositionally biased region" description="Low complexity" evidence="1">
    <location>
        <begin position="640"/>
        <end position="652"/>
    </location>
</feature>
<feature type="compositionally biased region" description="Pro residues" evidence="1">
    <location>
        <begin position="618"/>
        <end position="630"/>
    </location>
</feature>
<name>A0ABM4GQM4_DROKI</name>
<organism evidence="2 3">
    <name type="scientific">Drosophila kikkawai</name>
    <name type="common">Fruit fly</name>
    <dbReference type="NCBI Taxonomy" id="30033"/>
    <lineage>
        <taxon>Eukaryota</taxon>
        <taxon>Metazoa</taxon>
        <taxon>Ecdysozoa</taxon>
        <taxon>Arthropoda</taxon>
        <taxon>Hexapoda</taxon>
        <taxon>Insecta</taxon>
        <taxon>Pterygota</taxon>
        <taxon>Neoptera</taxon>
        <taxon>Endopterygota</taxon>
        <taxon>Diptera</taxon>
        <taxon>Brachycera</taxon>
        <taxon>Muscomorpha</taxon>
        <taxon>Ephydroidea</taxon>
        <taxon>Drosophilidae</taxon>
        <taxon>Drosophila</taxon>
        <taxon>Sophophora</taxon>
    </lineage>
</organism>
<feature type="region of interest" description="Disordered" evidence="1">
    <location>
        <begin position="344"/>
        <end position="433"/>
    </location>
</feature>
<feature type="region of interest" description="Disordered" evidence="1">
    <location>
        <begin position="450"/>
        <end position="678"/>
    </location>
</feature>
<feature type="compositionally biased region" description="Polar residues" evidence="1">
    <location>
        <begin position="20"/>
        <end position="44"/>
    </location>
</feature>
<dbReference type="RefSeq" id="XP_070145025.1">
    <property type="nucleotide sequence ID" value="XM_070288924.1"/>
</dbReference>
<protein>
    <submittedName>
        <fullName evidence="3">Proline-rich protein 36-like</fullName>
    </submittedName>
</protein>
<feature type="compositionally biased region" description="Polar residues" evidence="1">
    <location>
        <begin position="474"/>
        <end position="491"/>
    </location>
</feature>
<reference evidence="3" key="1">
    <citation type="submission" date="2025-08" db="UniProtKB">
        <authorList>
            <consortium name="RefSeq"/>
        </authorList>
    </citation>
    <scope>IDENTIFICATION</scope>
    <source>
        <strain evidence="3">14028-0561.14</strain>
        <tissue evidence="3">Whole fly</tissue>
    </source>
</reference>
<sequence length="731" mass="78820">MFHRDHLLTGAPVQRPEPPSGQQSSASLPRGTTSHAPRRQSTPDTCIYAEPLPRLRQTTVATRTLTAQTMDGQGHPPTPAPAAQDTAWMYCAVDELLQALHGAGPSQPRPRGSLVAHSVGPFRPRVLPVEVVTIDDDNMEEANTGNRTGPRRPATEGMPPLASQHTSSIGPSLLPLEVAHHRGDDEEGVGHIDYAERPSSSRGMPPLVPLLAGLIGPQRAPLEVIPRDDDEEEAHQSDDAGLHPAPLRGMPLQAPLRTGHIGPQAPPPEVAPTNGNDEEEVPPDNLTPPQRREAPSGDPAPAADVEDAWNQAFSLSDDWFNFDRLVEDTLGDLFSTIEDPDEAAIGLDQRGPPHTEPPATGSLGPLGARYDLVTDDEDDSVGTRRSYNPTGEGDDDSDATVLYNPTAEDSRDIRRRRTTPPHTSTRRTPPYMGEVEAALVECFGEIPEGLIDWGDTGDNTPSTISADEDEVSRDSSQLHASRPSSPSQTPPHATGPTDDESASTISADEDETSRDSGRAHGSRSPPPRWTPPSASHVGAPSLQGWAPFTASRARSPPPSYEEIFGLGPYNGPHTTARCAAVTPSRDPRPRLPTIAELAAEEARRRAQDLSEELGNPPVAQPPTNGPPSPTPRRRARRRSAPWADSPPSSSDESSLDTGEEATNPPRWVPAPAEWTTPNGTLPAALLRRIQGRLATPRRRSIRILEEEGNQRFRVQVNRSGRVIVTLQPSRR</sequence>
<feature type="region of interest" description="Disordered" evidence="1">
    <location>
        <begin position="1"/>
        <end position="46"/>
    </location>
</feature>
<keyword evidence="2" id="KW-1185">Reference proteome</keyword>
<gene>
    <name evidence="3" type="primary">LOC108080831</name>
</gene>
<dbReference type="Proteomes" id="UP001652661">
    <property type="component" value="Unplaced"/>
</dbReference>
<feature type="compositionally biased region" description="Basic and acidic residues" evidence="1">
    <location>
        <begin position="182"/>
        <end position="196"/>
    </location>
</feature>